<proteinExistence type="predicted"/>
<keyword evidence="5 7" id="KW-0472">Membrane</keyword>
<comment type="caution">
    <text evidence="9">The sequence shown here is derived from an EMBL/GenBank/DDBJ whole genome shotgun (WGS) entry which is preliminary data.</text>
</comment>
<feature type="transmembrane region" description="Helical" evidence="7">
    <location>
        <begin position="405"/>
        <end position="425"/>
    </location>
</feature>
<feature type="compositionally biased region" description="Basic and acidic residues" evidence="6">
    <location>
        <begin position="265"/>
        <end position="274"/>
    </location>
</feature>
<feature type="transmembrane region" description="Helical" evidence="7">
    <location>
        <begin position="498"/>
        <end position="519"/>
    </location>
</feature>
<keyword evidence="4 7" id="KW-1133">Transmembrane helix</keyword>
<feature type="compositionally biased region" description="Acidic residues" evidence="6">
    <location>
        <begin position="275"/>
        <end position="285"/>
    </location>
</feature>
<dbReference type="Proteomes" id="UP001501742">
    <property type="component" value="Unassembled WGS sequence"/>
</dbReference>
<evidence type="ECO:0000256" key="6">
    <source>
        <dbReference type="SAM" id="MobiDB-lite"/>
    </source>
</evidence>
<keyword evidence="2" id="KW-0813">Transport</keyword>
<reference evidence="10" key="1">
    <citation type="journal article" date="2019" name="Int. J. Syst. Evol. Microbiol.">
        <title>The Global Catalogue of Microorganisms (GCM) 10K type strain sequencing project: providing services to taxonomists for standard genome sequencing and annotation.</title>
        <authorList>
            <consortium name="The Broad Institute Genomics Platform"/>
            <consortium name="The Broad Institute Genome Sequencing Center for Infectious Disease"/>
            <person name="Wu L."/>
            <person name="Ma J."/>
        </authorList>
    </citation>
    <scope>NUCLEOTIDE SEQUENCE [LARGE SCALE GENOMIC DNA]</scope>
    <source>
        <strain evidence="10">JCM 12140</strain>
    </source>
</reference>
<dbReference type="EMBL" id="BAAAJX010000016">
    <property type="protein sequence ID" value="GAA1494361.1"/>
    <property type="molecule type" value="Genomic_DNA"/>
</dbReference>
<evidence type="ECO:0000313" key="10">
    <source>
        <dbReference type="Proteomes" id="UP001501742"/>
    </source>
</evidence>
<evidence type="ECO:0000256" key="7">
    <source>
        <dbReference type="SAM" id="Phobius"/>
    </source>
</evidence>
<dbReference type="RefSeq" id="WP_204606990.1">
    <property type="nucleotide sequence ID" value="NZ_BAAAJX010000016.1"/>
</dbReference>
<feature type="transmembrane region" description="Helical" evidence="7">
    <location>
        <begin position="475"/>
        <end position="491"/>
    </location>
</feature>
<evidence type="ECO:0000256" key="4">
    <source>
        <dbReference type="ARBA" id="ARBA00022989"/>
    </source>
</evidence>
<dbReference type="NCBIfam" id="TIGR00784">
    <property type="entry name" value="citMHS"/>
    <property type="match status" value="1"/>
</dbReference>
<evidence type="ECO:0000256" key="1">
    <source>
        <dbReference type="ARBA" id="ARBA00004141"/>
    </source>
</evidence>
<evidence type="ECO:0000313" key="9">
    <source>
        <dbReference type="EMBL" id="GAA1494361.1"/>
    </source>
</evidence>
<feature type="transmembrane region" description="Helical" evidence="7">
    <location>
        <begin position="173"/>
        <end position="193"/>
    </location>
</feature>
<evidence type="ECO:0000256" key="2">
    <source>
        <dbReference type="ARBA" id="ARBA00022448"/>
    </source>
</evidence>
<feature type="domain" description="Citrate transporter-like" evidence="8">
    <location>
        <begin position="14"/>
        <end position="467"/>
    </location>
</feature>
<evidence type="ECO:0000256" key="5">
    <source>
        <dbReference type="ARBA" id="ARBA00023136"/>
    </source>
</evidence>
<evidence type="ECO:0000256" key="3">
    <source>
        <dbReference type="ARBA" id="ARBA00022692"/>
    </source>
</evidence>
<dbReference type="InterPro" id="IPR004680">
    <property type="entry name" value="Cit_transptr-like_dom"/>
</dbReference>
<evidence type="ECO:0000259" key="8">
    <source>
        <dbReference type="Pfam" id="PF03600"/>
    </source>
</evidence>
<accession>A0ABP4K5W2</accession>
<keyword evidence="3 7" id="KW-0812">Transmembrane</keyword>
<name>A0ABP4K5W2_9MICO</name>
<sequence length="522" mass="53519">MLVILGYAMVVVFMVMIMTKRMSPMLALIIVPTVFGLFAGAGLGLGDMVMKAIGTLAPTAALLMFAIMYFGLMIDVGLFDPLVRFILRVTGNDPAKIVLGTALLAGAVSLDGDGSTTFIVVTAAMLPIYLKLGMSPVVLTCVAGLTNGTLNIVPWGGPTARAAAALKIDPTDVFVPLVPSLIVGLLLCFGFAWTMGLAERKRLGLIEFTSATRASRAPSRAPSRARSQAKAGAGVGAGSRMLAAVGGTGGGMFTSPTVALGLRGGKADGRRADGDGVDGADETGADETGAGGAGAGGASSAGATMASTMLDPDRPTLRPKRIWFNLVLTVAVMVVLVLGVLPLAYVFMVGTAIALLVNFPQLKQQSAQIVAHAPSIVGVVSMVFAAGVLIGVLDGTGMVAAMADWLVAVIPDSMGPYLAGITGVLSMPLTFFMSNDAFYFGILPVLSESASAFGITPAEMARASVVGQPVHMQSPLVPAILLLVSLANVNLGDHHRKVLWRAAVVALAMLVVGILVRVIPFG</sequence>
<feature type="region of interest" description="Disordered" evidence="6">
    <location>
        <begin position="264"/>
        <end position="312"/>
    </location>
</feature>
<dbReference type="Pfam" id="PF03600">
    <property type="entry name" value="CitMHS"/>
    <property type="match status" value="1"/>
</dbReference>
<feature type="transmembrane region" description="Helical" evidence="7">
    <location>
        <begin position="56"/>
        <end position="78"/>
    </location>
</feature>
<feature type="compositionally biased region" description="Gly residues" evidence="6">
    <location>
        <begin position="289"/>
        <end position="299"/>
    </location>
</feature>
<feature type="transmembrane region" description="Helical" evidence="7">
    <location>
        <begin position="344"/>
        <end position="362"/>
    </location>
</feature>
<protein>
    <submittedName>
        <fullName evidence="9">CitMHS family transporter</fullName>
    </submittedName>
</protein>
<feature type="transmembrane region" description="Helical" evidence="7">
    <location>
        <begin position="369"/>
        <end position="393"/>
    </location>
</feature>
<feature type="compositionally biased region" description="Low complexity" evidence="6">
    <location>
        <begin position="300"/>
        <end position="309"/>
    </location>
</feature>
<gene>
    <name evidence="9" type="ORF">GCM10009627_27070</name>
</gene>
<dbReference type="InterPro" id="IPR014738">
    <property type="entry name" value="Citrate_transporter"/>
</dbReference>
<keyword evidence="10" id="KW-1185">Reference proteome</keyword>
<comment type="subcellular location">
    <subcellularLocation>
        <location evidence="1">Membrane</location>
        <topology evidence="1">Multi-pass membrane protein</topology>
    </subcellularLocation>
</comment>
<organism evidence="9 10">
    <name type="scientific">Curtobacterium herbarum</name>
    <dbReference type="NCBI Taxonomy" id="150122"/>
    <lineage>
        <taxon>Bacteria</taxon>
        <taxon>Bacillati</taxon>
        <taxon>Actinomycetota</taxon>
        <taxon>Actinomycetes</taxon>
        <taxon>Micrococcales</taxon>
        <taxon>Microbacteriaceae</taxon>
        <taxon>Curtobacterium</taxon>
    </lineage>
</organism>